<proteinExistence type="predicted"/>
<evidence type="ECO:0000256" key="3">
    <source>
        <dbReference type="ARBA" id="ARBA00023012"/>
    </source>
</evidence>
<dbReference type="InterPro" id="IPR050482">
    <property type="entry name" value="Sensor_HK_TwoCompSys"/>
</dbReference>
<feature type="transmembrane region" description="Helical" evidence="4">
    <location>
        <begin position="87"/>
        <end position="115"/>
    </location>
</feature>
<evidence type="ECO:0000313" key="7">
    <source>
        <dbReference type="Proteomes" id="UP001501057"/>
    </source>
</evidence>
<sequence length="387" mass="41301">MVDPARPVRLTPGTKAPVDDVRAQARLRSLNLTMLLPFIAAAGVLSIGLDARGPVDVVVLAAGVLAGLAAFVRWISNRLTTRLAIPLVMVAAGVWAYGALVADAGSAIFGFTLVASHVIPRLPRHHLAVAVSAVTYVLAIGVLRLLLADDLQRADLVTFVLFPAGITAGVIGLMFPNQRFYDVVADLEWALDREAELAVTRERIRFASDLHDIQGHTLHVVKLKIALAQRLVHTDPARAEQELREMHELVGDTITQTKELAHAQRRLNLTAELENAKNLFEAAGITVRVERGSEPDPRVNELLGQVLRETTTNVLRHARAALVQITLSEDGISIVNDGAAGTGPPELSGLGTLKHRVADAGGELTVGVELGRFSTVARFPAATGASG</sequence>
<evidence type="ECO:0000313" key="6">
    <source>
        <dbReference type="EMBL" id="GAA1737414.1"/>
    </source>
</evidence>
<dbReference type="InterPro" id="IPR011712">
    <property type="entry name" value="Sig_transdc_His_kin_sub3_dim/P"/>
</dbReference>
<evidence type="ECO:0000256" key="1">
    <source>
        <dbReference type="ARBA" id="ARBA00022679"/>
    </source>
</evidence>
<dbReference type="PANTHER" id="PTHR24421">
    <property type="entry name" value="NITRATE/NITRITE SENSOR PROTEIN NARX-RELATED"/>
    <property type="match status" value="1"/>
</dbReference>
<dbReference type="Pfam" id="PF07730">
    <property type="entry name" value="HisKA_3"/>
    <property type="match status" value="1"/>
</dbReference>
<accession>A0ABP4VTF3</accession>
<dbReference type="GO" id="GO:0016301">
    <property type="term" value="F:kinase activity"/>
    <property type="evidence" value="ECO:0007669"/>
    <property type="project" value="UniProtKB-KW"/>
</dbReference>
<keyword evidence="4" id="KW-0472">Membrane</keyword>
<keyword evidence="4" id="KW-1133">Transmembrane helix</keyword>
<dbReference type="Gene3D" id="1.20.5.1930">
    <property type="match status" value="1"/>
</dbReference>
<protein>
    <submittedName>
        <fullName evidence="6">Sensor histidine kinase</fullName>
    </submittedName>
</protein>
<keyword evidence="7" id="KW-1185">Reference proteome</keyword>
<keyword evidence="1" id="KW-0808">Transferase</keyword>
<dbReference type="RefSeq" id="WP_344200041.1">
    <property type="nucleotide sequence ID" value="NZ_BAAAME010000004.1"/>
</dbReference>
<name>A0ABP4VTF3_9ACTN</name>
<feature type="transmembrane region" description="Helical" evidence="4">
    <location>
        <begin position="154"/>
        <end position="175"/>
    </location>
</feature>
<keyword evidence="3" id="KW-0902">Two-component regulatory system</keyword>
<feature type="domain" description="Signal transduction histidine kinase subgroup 3 dimerisation and phosphoacceptor" evidence="5">
    <location>
        <begin position="202"/>
        <end position="265"/>
    </location>
</feature>
<dbReference type="EMBL" id="BAAAME010000004">
    <property type="protein sequence ID" value="GAA1737414.1"/>
    <property type="molecule type" value="Genomic_DNA"/>
</dbReference>
<organism evidence="6 7">
    <name type="scientific">Aeromicrobium alkaliterrae</name>
    <dbReference type="NCBI Taxonomy" id="302168"/>
    <lineage>
        <taxon>Bacteria</taxon>
        <taxon>Bacillati</taxon>
        <taxon>Actinomycetota</taxon>
        <taxon>Actinomycetes</taxon>
        <taxon>Propionibacteriales</taxon>
        <taxon>Nocardioidaceae</taxon>
        <taxon>Aeromicrobium</taxon>
    </lineage>
</organism>
<feature type="transmembrane region" description="Helical" evidence="4">
    <location>
        <begin position="127"/>
        <end position="147"/>
    </location>
</feature>
<dbReference type="PANTHER" id="PTHR24421:SF63">
    <property type="entry name" value="SENSOR HISTIDINE KINASE DESK"/>
    <property type="match status" value="1"/>
</dbReference>
<feature type="transmembrane region" description="Helical" evidence="4">
    <location>
        <begin position="55"/>
        <end position="75"/>
    </location>
</feature>
<evidence type="ECO:0000256" key="4">
    <source>
        <dbReference type="SAM" id="Phobius"/>
    </source>
</evidence>
<comment type="caution">
    <text evidence="6">The sequence shown here is derived from an EMBL/GenBank/DDBJ whole genome shotgun (WGS) entry which is preliminary data.</text>
</comment>
<keyword evidence="4" id="KW-0812">Transmembrane</keyword>
<dbReference type="Gene3D" id="3.30.565.10">
    <property type="entry name" value="Histidine kinase-like ATPase, C-terminal domain"/>
    <property type="match status" value="1"/>
</dbReference>
<dbReference type="Proteomes" id="UP001501057">
    <property type="component" value="Unassembled WGS sequence"/>
</dbReference>
<keyword evidence="2 6" id="KW-0418">Kinase</keyword>
<feature type="transmembrane region" description="Helical" evidence="4">
    <location>
        <begin position="30"/>
        <end position="49"/>
    </location>
</feature>
<gene>
    <name evidence="6" type="ORF">GCM10009710_17040</name>
</gene>
<reference evidence="7" key="1">
    <citation type="journal article" date="2019" name="Int. J. Syst. Evol. Microbiol.">
        <title>The Global Catalogue of Microorganisms (GCM) 10K type strain sequencing project: providing services to taxonomists for standard genome sequencing and annotation.</title>
        <authorList>
            <consortium name="The Broad Institute Genomics Platform"/>
            <consortium name="The Broad Institute Genome Sequencing Center for Infectious Disease"/>
            <person name="Wu L."/>
            <person name="Ma J."/>
        </authorList>
    </citation>
    <scope>NUCLEOTIDE SEQUENCE [LARGE SCALE GENOMIC DNA]</scope>
    <source>
        <strain evidence="7">JCM 13518</strain>
    </source>
</reference>
<evidence type="ECO:0000256" key="2">
    <source>
        <dbReference type="ARBA" id="ARBA00022777"/>
    </source>
</evidence>
<dbReference type="InterPro" id="IPR036890">
    <property type="entry name" value="HATPase_C_sf"/>
</dbReference>
<evidence type="ECO:0000259" key="5">
    <source>
        <dbReference type="Pfam" id="PF07730"/>
    </source>
</evidence>